<feature type="signal peptide" evidence="1">
    <location>
        <begin position="1"/>
        <end position="20"/>
    </location>
</feature>
<accession>A0ABW0NXI4</accession>
<dbReference type="EMBL" id="JBHSLU010000012">
    <property type="protein sequence ID" value="MFC5505175.1"/>
    <property type="molecule type" value="Genomic_DNA"/>
</dbReference>
<keyword evidence="1" id="KW-0732">Signal</keyword>
<feature type="chain" id="PRO_5046910958" description="Lipoprotein" evidence="1">
    <location>
        <begin position="21"/>
        <end position="127"/>
    </location>
</feature>
<dbReference type="Proteomes" id="UP001596060">
    <property type="component" value="Unassembled WGS sequence"/>
</dbReference>
<keyword evidence="3" id="KW-1185">Reference proteome</keyword>
<evidence type="ECO:0000313" key="3">
    <source>
        <dbReference type="Proteomes" id="UP001596060"/>
    </source>
</evidence>
<protein>
    <recommendedName>
        <fullName evidence="4">Lipoprotein</fullName>
    </recommendedName>
</protein>
<reference evidence="3" key="1">
    <citation type="journal article" date="2019" name="Int. J. Syst. Evol. Microbiol.">
        <title>The Global Catalogue of Microorganisms (GCM) 10K type strain sequencing project: providing services to taxonomists for standard genome sequencing and annotation.</title>
        <authorList>
            <consortium name="The Broad Institute Genomics Platform"/>
            <consortium name="The Broad Institute Genome Sequencing Center for Infectious Disease"/>
            <person name="Wu L."/>
            <person name="Ma J."/>
        </authorList>
    </citation>
    <scope>NUCLEOTIDE SEQUENCE [LARGE SCALE GENOMIC DNA]</scope>
    <source>
        <strain evidence="3">CCUG 43117</strain>
    </source>
</reference>
<gene>
    <name evidence="2" type="ORF">ACFPN9_07885</name>
</gene>
<comment type="caution">
    <text evidence="2">The sequence shown here is derived from an EMBL/GenBank/DDBJ whole genome shotgun (WGS) entry which is preliminary data.</text>
</comment>
<dbReference type="RefSeq" id="WP_377816302.1">
    <property type="nucleotide sequence ID" value="NZ_JBHSLU010000012.1"/>
</dbReference>
<evidence type="ECO:0008006" key="4">
    <source>
        <dbReference type="Google" id="ProtNLM"/>
    </source>
</evidence>
<name>A0ABW0NXI4_9HYPH</name>
<sequence length="127" mass="12230">MNLKRLVAAIAVACALAVSACVPKDGAGPGTSAEGWRQIAVGVGTVVGPTKADAGVAKVSAQLARYCGALQAVAAGASIFAPEKQRNAAAVAAAAVTTVCSSPPADVAAALVLAADTYAAVKAAQAR</sequence>
<evidence type="ECO:0000256" key="1">
    <source>
        <dbReference type="SAM" id="SignalP"/>
    </source>
</evidence>
<evidence type="ECO:0000313" key="2">
    <source>
        <dbReference type="EMBL" id="MFC5505175.1"/>
    </source>
</evidence>
<dbReference type="PROSITE" id="PS51257">
    <property type="entry name" value="PROKAR_LIPOPROTEIN"/>
    <property type="match status" value="1"/>
</dbReference>
<proteinExistence type="predicted"/>
<organism evidence="2 3">
    <name type="scientific">Bosea massiliensis</name>
    <dbReference type="NCBI Taxonomy" id="151419"/>
    <lineage>
        <taxon>Bacteria</taxon>
        <taxon>Pseudomonadati</taxon>
        <taxon>Pseudomonadota</taxon>
        <taxon>Alphaproteobacteria</taxon>
        <taxon>Hyphomicrobiales</taxon>
        <taxon>Boseaceae</taxon>
        <taxon>Bosea</taxon>
    </lineage>
</organism>